<gene>
    <name evidence="2" type="ORF">EVAR_59937_1</name>
</gene>
<keyword evidence="3" id="KW-1185">Reference proteome</keyword>
<organism evidence="2 3">
    <name type="scientific">Eumeta variegata</name>
    <name type="common">Bagworm moth</name>
    <name type="synonym">Eumeta japonica</name>
    <dbReference type="NCBI Taxonomy" id="151549"/>
    <lineage>
        <taxon>Eukaryota</taxon>
        <taxon>Metazoa</taxon>
        <taxon>Ecdysozoa</taxon>
        <taxon>Arthropoda</taxon>
        <taxon>Hexapoda</taxon>
        <taxon>Insecta</taxon>
        <taxon>Pterygota</taxon>
        <taxon>Neoptera</taxon>
        <taxon>Endopterygota</taxon>
        <taxon>Lepidoptera</taxon>
        <taxon>Glossata</taxon>
        <taxon>Ditrysia</taxon>
        <taxon>Tineoidea</taxon>
        <taxon>Psychidae</taxon>
        <taxon>Oiketicinae</taxon>
        <taxon>Eumeta</taxon>
    </lineage>
</organism>
<proteinExistence type="predicted"/>
<feature type="region of interest" description="Disordered" evidence="1">
    <location>
        <begin position="99"/>
        <end position="119"/>
    </location>
</feature>
<name>A0A4C1ZG24_EUMVA</name>
<reference evidence="2 3" key="1">
    <citation type="journal article" date="2019" name="Commun. Biol.">
        <title>The bagworm genome reveals a unique fibroin gene that provides high tensile strength.</title>
        <authorList>
            <person name="Kono N."/>
            <person name="Nakamura H."/>
            <person name="Ohtoshi R."/>
            <person name="Tomita M."/>
            <person name="Numata K."/>
            <person name="Arakawa K."/>
        </authorList>
    </citation>
    <scope>NUCLEOTIDE SEQUENCE [LARGE SCALE GENOMIC DNA]</scope>
</reference>
<evidence type="ECO:0000256" key="1">
    <source>
        <dbReference type="SAM" id="MobiDB-lite"/>
    </source>
</evidence>
<dbReference type="Proteomes" id="UP000299102">
    <property type="component" value="Unassembled WGS sequence"/>
</dbReference>
<dbReference type="AlphaFoldDB" id="A0A4C1ZG24"/>
<comment type="caution">
    <text evidence="2">The sequence shown here is derived from an EMBL/GenBank/DDBJ whole genome shotgun (WGS) entry which is preliminary data.</text>
</comment>
<evidence type="ECO:0000313" key="3">
    <source>
        <dbReference type="Proteomes" id="UP000299102"/>
    </source>
</evidence>
<dbReference type="EMBL" id="BGZK01001791">
    <property type="protein sequence ID" value="GBP86372.1"/>
    <property type="molecule type" value="Genomic_DNA"/>
</dbReference>
<accession>A0A4C1ZG24</accession>
<protein>
    <submittedName>
        <fullName evidence="2">Uncharacterized protein</fullName>
    </submittedName>
</protein>
<sequence>MYEANVANVYTESGRKERTRREIVPGPFPERRRCRRGIFRSRGYSPSRARGGVNLAHIQIGLSGDNPRGIWELTGDRGRSMPQVNCRGRDLTFRLHHQTPKITYGESTSQDNSNKLKHD</sequence>
<evidence type="ECO:0000313" key="2">
    <source>
        <dbReference type="EMBL" id="GBP86372.1"/>
    </source>
</evidence>